<dbReference type="Proteomes" id="UP001205337">
    <property type="component" value="Unassembled WGS sequence"/>
</dbReference>
<dbReference type="InterPro" id="IPR023187">
    <property type="entry name" value="Tscrpt_reg_MarR-type_CS"/>
</dbReference>
<comment type="caution">
    <text evidence="5">The sequence shown here is derived from an EMBL/GenBank/DDBJ whole genome shotgun (WGS) entry which is preliminary data.</text>
</comment>
<evidence type="ECO:0000313" key="6">
    <source>
        <dbReference type="Proteomes" id="UP001205337"/>
    </source>
</evidence>
<keyword evidence="3" id="KW-0804">Transcription</keyword>
<keyword evidence="6" id="KW-1185">Reference proteome</keyword>
<dbReference type="PANTHER" id="PTHR33164:SF43">
    <property type="entry name" value="HTH-TYPE TRANSCRIPTIONAL REPRESSOR YETL"/>
    <property type="match status" value="1"/>
</dbReference>
<protein>
    <submittedName>
        <fullName evidence="5">MarR family transcriptional regulator</fullName>
    </submittedName>
</protein>
<dbReference type="Pfam" id="PF12802">
    <property type="entry name" value="MarR_2"/>
    <property type="match status" value="1"/>
</dbReference>
<dbReference type="InterPro" id="IPR039422">
    <property type="entry name" value="MarR/SlyA-like"/>
</dbReference>
<name>A0ABT1ZCJ6_9MICO</name>
<dbReference type="SMART" id="SM00347">
    <property type="entry name" value="HTH_MARR"/>
    <property type="match status" value="1"/>
</dbReference>
<gene>
    <name evidence="5" type="ORF">NUH29_02475</name>
</gene>
<dbReference type="SUPFAM" id="SSF46785">
    <property type="entry name" value="Winged helix' DNA-binding domain"/>
    <property type="match status" value="1"/>
</dbReference>
<dbReference type="RefSeq" id="WP_258797337.1">
    <property type="nucleotide sequence ID" value="NZ_JANTHX010000004.1"/>
</dbReference>
<dbReference type="PANTHER" id="PTHR33164">
    <property type="entry name" value="TRANSCRIPTIONAL REGULATOR, MARR FAMILY"/>
    <property type="match status" value="1"/>
</dbReference>
<dbReference type="InterPro" id="IPR000835">
    <property type="entry name" value="HTH_MarR-typ"/>
</dbReference>
<keyword evidence="2" id="KW-0238">DNA-binding</keyword>
<dbReference type="Gene3D" id="1.10.10.10">
    <property type="entry name" value="Winged helix-like DNA-binding domain superfamily/Winged helix DNA-binding domain"/>
    <property type="match status" value="1"/>
</dbReference>
<evidence type="ECO:0000256" key="2">
    <source>
        <dbReference type="ARBA" id="ARBA00023125"/>
    </source>
</evidence>
<evidence type="ECO:0000256" key="1">
    <source>
        <dbReference type="ARBA" id="ARBA00023015"/>
    </source>
</evidence>
<dbReference type="EMBL" id="JANTHX010000004">
    <property type="protein sequence ID" value="MCS0498414.1"/>
    <property type="molecule type" value="Genomic_DNA"/>
</dbReference>
<dbReference type="InterPro" id="IPR036388">
    <property type="entry name" value="WH-like_DNA-bd_sf"/>
</dbReference>
<accession>A0ABT1ZCJ6</accession>
<dbReference type="PROSITE" id="PS01117">
    <property type="entry name" value="HTH_MARR_1"/>
    <property type="match status" value="1"/>
</dbReference>
<evidence type="ECO:0000259" key="4">
    <source>
        <dbReference type="PROSITE" id="PS50995"/>
    </source>
</evidence>
<evidence type="ECO:0000256" key="3">
    <source>
        <dbReference type="ARBA" id="ARBA00023163"/>
    </source>
</evidence>
<organism evidence="5 6">
    <name type="scientific">Protaetiibacter mangrovi</name>
    <dbReference type="NCBI Taxonomy" id="2970926"/>
    <lineage>
        <taxon>Bacteria</taxon>
        <taxon>Bacillati</taxon>
        <taxon>Actinomycetota</taxon>
        <taxon>Actinomycetes</taxon>
        <taxon>Micrococcales</taxon>
        <taxon>Microbacteriaceae</taxon>
        <taxon>Protaetiibacter</taxon>
    </lineage>
</organism>
<evidence type="ECO:0000313" key="5">
    <source>
        <dbReference type="EMBL" id="MCS0498414.1"/>
    </source>
</evidence>
<reference evidence="5 6" key="1">
    <citation type="submission" date="2022-08" db="EMBL/GenBank/DDBJ databases">
        <authorList>
            <person name="Li F."/>
        </authorList>
    </citation>
    <scope>NUCLEOTIDE SEQUENCE [LARGE SCALE GENOMIC DNA]</scope>
    <source>
        <strain evidence="5 6">10F1B-8-1</strain>
    </source>
</reference>
<keyword evidence="1" id="KW-0805">Transcription regulation</keyword>
<dbReference type="InterPro" id="IPR036390">
    <property type="entry name" value="WH_DNA-bd_sf"/>
</dbReference>
<sequence>MRDTVDDWPTGRLLAVAARLVEQRWREALEERGLSYAGLIVLHTLDAGGRSLGVLARAAHVTAQTMGRTVEHLERDGYVRTVVDAGDRRRRLVERTDAGARVFAEMHGLEARMFPELEQSEQLRATLLEIIRAVGGDPQPPAVTPDSLGL</sequence>
<proteinExistence type="predicted"/>
<feature type="domain" description="HTH marR-type" evidence="4">
    <location>
        <begin position="7"/>
        <end position="136"/>
    </location>
</feature>
<dbReference type="PROSITE" id="PS50995">
    <property type="entry name" value="HTH_MARR_2"/>
    <property type="match status" value="1"/>
</dbReference>